<dbReference type="PANTHER" id="PTHR24060">
    <property type="entry name" value="METABOTROPIC GLUTAMATE RECEPTOR"/>
    <property type="match status" value="1"/>
</dbReference>
<dbReference type="Proteomes" id="UP000749559">
    <property type="component" value="Unassembled WGS sequence"/>
</dbReference>
<dbReference type="InterPro" id="IPR038550">
    <property type="entry name" value="GPCR_3_9-Cys_sf"/>
</dbReference>
<dbReference type="FunFam" id="3.40.50.2300:FF:000145">
    <property type="entry name" value="Glutamate receptor, metabotropic"/>
    <property type="match status" value="1"/>
</dbReference>
<evidence type="ECO:0000256" key="6">
    <source>
        <dbReference type="ARBA" id="ARBA00023136"/>
    </source>
</evidence>
<evidence type="ECO:0000313" key="11">
    <source>
        <dbReference type="Proteomes" id="UP000749559"/>
    </source>
</evidence>
<evidence type="ECO:0000256" key="1">
    <source>
        <dbReference type="ARBA" id="ARBA00004651"/>
    </source>
</evidence>
<dbReference type="EMBL" id="CAIIXF020000003">
    <property type="protein sequence ID" value="CAH1780392.1"/>
    <property type="molecule type" value="Genomic_DNA"/>
</dbReference>
<dbReference type="SUPFAM" id="SSF53822">
    <property type="entry name" value="Periplasmic binding protein-like I"/>
    <property type="match status" value="1"/>
</dbReference>
<dbReference type="OrthoDB" id="6133044at2759"/>
<evidence type="ECO:0000256" key="4">
    <source>
        <dbReference type="ARBA" id="ARBA00022989"/>
    </source>
</evidence>
<accession>A0A8J1Y7J8</accession>
<gene>
    <name evidence="10" type="ORF">OFUS_LOCUS7088</name>
</gene>
<dbReference type="PROSITE" id="PS50259">
    <property type="entry name" value="G_PROTEIN_RECEP_F3_4"/>
    <property type="match status" value="1"/>
</dbReference>
<dbReference type="Pfam" id="PF00003">
    <property type="entry name" value="7tm_3"/>
    <property type="match status" value="1"/>
</dbReference>
<comment type="subcellular location">
    <subcellularLocation>
        <location evidence="1">Cell membrane</location>
        <topology evidence="1">Multi-pass membrane protein</topology>
    </subcellularLocation>
</comment>
<dbReference type="InterPro" id="IPR000337">
    <property type="entry name" value="GPCR_3"/>
</dbReference>
<keyword evidence="2" id="KW-1003">Cell membrane</keyword>
<proteinExistence type="predicted"/>
<keyword evidence="5" id="KW-0297">G-protein coupled receptor</keyword>
<evidence type="ECO:0000256" key="8">
    <source>
        <dbReference type="ARBA" id="ARBA00023180"/>
    </source>
</evidence>
<evidence type="ECO:0000256" key="9">
    <source>
        <dbReference type="ARBA" id="ARBA00023224"/>
    </source>
</evidence>
<dbReference type="Gene3D" id="2.10.50.30">
    <property type="entry name" value="GPCR, family 3, nine cysteines domain"/>
    <property type="match status" value="1"/>
</dbReference>
<evidence type="ECO:0000256" key="2">
    <source>
        <dbReference type="ARBA" id="ARBA00022475"/>
    </source>
</evidence>
<dbReference type="InterPro" id="IPR001828">
    <property type="entry name" value="ANF_lig-bd_rcpt"/>
</dbReference>
<sequence length="887" mass="100758">MLALTGFYIISVVFRVVISDYTLRDLQDDDAYVHQGDVMIGVLANILKSDSDQVGFCSGERGSRRLSAFKTIAVLKYAMDMVNDNSNLLPGVRLGYVALPTCSGGILQTLARALQFVPQTQEQTYPSLHNQHFYKVVGVFGPKASQPSVVVSPVLSLAQIPHISDVATSDELSNKDLYPYFMRVAPPDRYQTQAIVDILRYFKWTYVSTLHRPDSYGQNGINKVHRLLKMYDICLEYSGVIDSSMTQGEFDDVYKGLTRHNRPRVVIVFAMSADLKGVLRAIKRSNGSNEFIWVVSDGVNSVKDGMHQMVGSIKIELYSETDEAVETFIKSLNLNDFPTMHPSWQKWIEDEWENTFRCSFNTSIVNATRCRKDSRLYEAKRNLSYGKKASSLLDTINTFAHGLHELILNECPLAFNDTTLLDTCIKGPIFKWYLLNSNFTGNWGRIRFDTFGDILGRYLITQIQNDRQREGVVQIGMWDKQMQVNLKINDSNLKWHHHTDHNKLQNVYPESMCSYPCQPGEFYIKQELKCCWECRKCRTNEITTNNASTCKECPIYKWPDQLTFGYCVDIPSNYLQYKDSLAILMSTLTIFGLLICTITAILLITNRKHKLVKASNKELTSFILFGTMLAYMTVFMIISKPESMNCYLSCIGFHISSSLAYAPMVVKTNRVFRIFDGGKKMNRPRFMSSRWQVIFTAVLILIQIVVSVCLTAVLPPVVTRNQPVLTEKFVELLCWIPLESLIAPLVYNLVLIIICSYYGFKTRFLPDNFNESRFIFFSVSTTLFLWIAFLPTYFTASSAYHKATLLSALLILNASVTLLVLFLPKLYAIYYISEDHMKFTPSFLTVASMNQTPATNLSNVSPPPGPSRSGITLKPIGRPATIPSMEK</sequence>
<dbReference type="CDD" id="cd13953">
    <property type="entry name" value="7tm_classC_mGluR-like"/>
    <property type="match status" value="1"/>
</dbReference>
<keyword evidence="4" id="KW-1133">Transmembrane helix</keyword>
<dbReference type="Gene3D" id="3.40.50.2300">
    <property type="match status" value="2"/>
</dbReference>
<comment type="caution">
    <text evidence="10">The sequence shown here is derived from an EMBL/GenBank/DDBJ whole genome shotgun (WGS) entry which is preliminary data.</text>
</comment>
<dbReference type="GO" id="GO:0004930">
    <property type="term" value="F:G protein-coupled receptor activity"/>
    <property type="evidence" value="ECO:0007669"/>
    <property type="project" value="UniProtKB-KW"/>
</dbReference>
<evidence type="ECO:0000256" key="5">
    <source>
        <dbReference type="ARBA" id="ARBA00023040"/>
    </source>
</evidence>
<protein>
    <submittedName>
        <fullName evidence="10">Uncharacterized protein</fullName>
    </submittedName>
</protein>
<keyword evidence="3" id="KW-0812">Transmembrane</keyword>
<keyword evidence="6" id="KW-0472">Membrane</keyword>
<dbReference type="GO" id="GO:0005886">
    <property type="term" value="C:plasma membrane"/>
    <property type="evidence" value="ECO:0007669"/>
    <property type="project" value="UniProtKB-SubCell"/>
</dbReference>
<dbReference type="InterPro" id="IPR028082">
    <property type="entry name" value="Peripla_BP_I"/>
</dbReference>
<dbReference type="AlphaFoldDB" id="A0A8J1Y7J8"/>
<evidence type="ECO:0000313" key="10">
    <source>
        <dbReference type="EMBL" id="CAH1780392.1"/>
    </source>
</evidence>
<keyword evidence="7" id="KW-0675">Receptor</keyword>
<keyword evidence="8" id="KW-0325">Glycoprotein</keyword>
<dbReference type="Pfam" id="PF07562">
    <property type="entry name" value="NCD3G"/>
    <property type="match status" value="1"/>
</dbReference>
<reference evidence="10" key="1">
    <citation type="submission" date="2022-03" db="EMBL/GenBank/DDBJ databases">
        <authorList>
            <person name="Martin C."/>
        </authorList>
    </citation>
    <scope>NUCLEOTIDE SEQUENCE</scope>
</reference>
<organism evidence="10 11">
    <name type="scientific">Owenia fusiformis</name>
    <name type="common">Polychaete worm</name>
    <dbReference type="NCBI Taxonomy" id="6347"/>
    <lineage>
        <taxon>Eukaryota</taxon>
        <taxon>Metazoa</taxon>
        <taxon>Spiralia</taxon>
        <taxon>Lophotrochozoa</taxon>
        <taxon>Annelida</taxon>
        <taxon>Polychaeta</taxon>
        <taxon>Sedentaria</taxon>
        <taxon>Canalipalpata</taxon>
        <taxon>Sabellida</taxon>
        <taxon>Oweniida</taxon>
        <taxon>Oweniidae</taxon>
        <taxon>Owenia</taxon>
    </lineage>
</organism>
<evidence type="ECO:0000256" key="7">
    <source>
        <dbReference type="ARBA" id="ARBA00023170"/>
    </source>
</evidence>
<evidence type="ECO:0000256" key="3">
    <source>
        <dbReference type="ARBA" id="ARBA00022692"/>
    </source>
</evidence>
<dbReference type="Pfam" id="PF01094">
    <property type="entry name" value="ANF_receptor"/>
    <property type="match status" value="1"/>
</dbReference>
<keyword evidence="9" id="KW-0807">Transducer</keyword>
<dbReference type="InterPro" id="IPR017978">
    <property type="entry name" value="GPCR_3_C"/>
</dbReference>
<name>A0A8J1Y7J8_OWEFU</name>
<dbReference type="PRINTS" id="PR00248">
    <property type="entry name" value="GPCRMGR"/>
</dbReference>
<dbReference type="InterPro" id="IPR011500">
    <property type="entry name" value="GPCR_3_9-Cys_dom"/>
</dbReference>
<keyword evidence="11" id="KW-1185">Reference proteome</keyword>
<dbReference type="InterPro" id="IPR050726">
    <property type="entry name" value="mGluR"/>
</dbReference>